<keyword evidence="5 9" id="KW-0375">Hydrogen ion transport</keyword>
<evidence type="ECO:0000256" key="11">
    <source>
        <dbReference type="SAM" id="MobiDB-lite"/>
    </source>
</evidence>
<protein>
    <recommendedName>
        <fullName evidence="9">V-type proton ATPase subunit a</fullName>
    </recommendedName>
</protein>
<feature type="transmembrane region" description="Helical" evidence="9">
    <location>
        <begin position="399"/>
        <end position="427"/>
    </location>
</feature>
<keyword evidence="10" id="KW-0175">Coiled coil</keyword>
<reference evidence="13" key="1">
    <citation type="submission" date="2025-08" db="UniProtKB">
        <authorList>
            <consortium name="RefSeq"/>
        </authorList>
    </citation>
    <scope>IDENTIFICATION</scope>
    <source>
        <strain evidence="13">Mau12</strain>
        <tissue evidence="13">Whole Body</tissue>
    </source>
</reference>
<evidence type="ECO:0000256" key="9">
    <source>
        <dbReference type="RuleBase" id="RU361189"/>
    </source>
</evidence>
<dbReference type="InterPro" id="IPR002490">
    <property type="entry name" value="V-ATPase_116kDa_su"/>
</dbReference>
<dbReference type="PANTHER" id="PTHR11629:SF63">
    <property type="entry name" value="V-TYPE PROTON ATPASE SUBUNIT A"/>
    <property type="match status" value="1"/>
</dbReference>
<dbReference type="RefSeq" id="XP_033167370.1">
    <property type="nucleotide sequence ID" value="XM_033311479.1"/>
</dbReference>
<evidence type="ECO:0000256" key="7">
    <source>
        <dbReference type="ARBA" id="ARBA00023065"/>
    </source>
</evidence>
<dbReference type="CTD" id="43442"/>
<evidence type="ECO:0000256" key="6">
    <source>
        <dbReference type="ARBA" id="ARBA00022989"/>
    </source>
</evidence>
<gene>
    <name evidence="13" type="primary">LOC117145728</name>
</gene>
<evidence type="ECO:0000313" key="13">
    <source>
        <dbReference type="RefSeq" id="XP_033167370.1"/>
    </source>
</evidence>
<sequence>MGSLFRSEEMALCQLFLQSEAAYACVSELGELGLVQFRDLNPDVNAFQRKFVNEVRRCDEMERKLRYLEKEIKKDGIPMLDTGESPEAPQPREMIDLEATFEKLENELREVNQNAEALKRNFLELTELKHILRKTQVFFDEMADNQNEDEQAQLLGEEGVRASQPGQNLKLGFVAGVILRERLPAFERMLWRACRGNVFLRQAMIETPLEDPTNGDQVHKSVFIIFFQGDQLKTRVKKICEGFRATLYPCPEAPADRREMAMGVMTRIEDLNTVLGQTQDHRHRVLVAAAKNLKNWFVKVRKIKAIYHTLNLFNLDVTQKCLIAECWVPLLDIETIQLALRRGTERSGSSVPPILNRMQTFENPPTYNRTNKFTKAFQALIDAYGVASYREMNPAPYTIITFPFLFAVMFGDLGHGAIMALFGLWMIRKEKGLAAQKTDNEIWNIFFGGRYIIFLMGVFSMYTGLIYNDIFSKSLNIFGSHWHLSYNKSTVMENKFLQLSPKGDYEGAPYPFGMDPIWQVAGANKIIFHNAYKMKISIIFGVIHMIFGVVMSWHNHTYFRNRISLLYEFIPQLVFLLLLFFYMVLLMFIKWIKFAATNNSELFPFNLLFGWSLMTSLSHLEPYSEACAPSILITFIDMVLFNTPKPPPEKCETYMFMGQHFIQVLFVLVAVGCIPVMLLAKPLLIMQARKQANVQPIAGATSDAEAGGVSNGGSHGGGGGHEEEEELSEIFIHQSIHTIEYVLGSVSHTASYLRLWALSLAHAQLAEVLWTMVLSIGLKQEGPVGGIVLTCVFAFWAILTVGILVLMEGLSAFLHTLRLHWVEFQSKFYKGQGYAFQPFSFDAIIENGAAAAEE</sequence>
<keyword evidence="12" id="KW-1185">Reference proteome</keyword>
<dbReference type="Proteomes" id="UP000515162">
    <property type="component" value="Chromosome 3R"/>
</dbReference>
<keyword evidence="4 9" id="KW-0812">Transmembrane</keyword>
<feature type="transmembrane region" description="Helical" evidence="9">
    <location>
        <begin position="755"/>
        <end position="778"/>
    </location>
</feature>
<evidence type="ECO:0000256" key="8">
    <source>
        <dbReference type="ARBA" id="ARBA00023136"/>
    </source>
</evidence>
<keyword evidence="6 9" id="KW-1133">Transmembrane helix</keyword>
<accession>A0A6P8KDU6</accession>
<evidence type="ECO:0000256" key="4">
    <source>
        <dbReference type="ARBA" id="ARBA00022692"/>
    </source>
</evidence>
<keyword evidence="7 9" id="KW-0406">Ion transport</keyword>
<dbReference type="GO" id="GO:0000220">
    <property type="term" value="C:vacuolar proton-transporting V-type ATPase, V0 domain"/>
    <property type="evidence" value="ECO:0007669"/>
    <property type="project" value="InterPro"/>
</dbReference>
<feature type="transmembrane region" description="Helical" evidence="9">
    <location>
        <begin position="447"/>
        <end position="467"/>
    </location>
</feature>
<proteinExistence type="inferred from homology"/>
<dbReference type="PIRSF" id="PIRSF001293">
    <property type="entry name" value="ATP6V0A1"/>
    <property type="match status" value="1"/>
</dbReference>
<keyword evidence="8 9" id="KW-0472">Membrane</keyword>
<dbReference type="GO" id="GO:0007035">
    <property type="term" value="P:vacuolar acidification"/>
    <property type="evidence" value="ECO:0007669"/>
    <property type="project" value="TreeGrafter"/>
</dbReference>
<evidence type="ECO:0000256" key="5">
    <source>
        <dbReference type="ARBA" id="ARBA00022781"/>
    </source>
</evidence>
<evidence type="ECO:0000313" key="12">
    <source>
        <dbReference type="Proteomes" id="UP000515162"/>
    </source>
</evidence>
<comment type="similarity">
    <text evidence="2 9">Belongs to the V-ATPase 116 kDa subunit family.</text>
</comment>
<feature type="region of interest" description="Disordered" evidence="11">
    <location>
        <begin position="703"/>
        <end position="722"/>
    </location>
</feature>
<feature type="transmembrane region" description="Helical" evidence="9">
    <location>
        <begin position="569"/>
        <end position="589"/>
    </location>
</feature>
<dbReference type="Pfam" id="PF01496">
    <property type="entry name" value="V_ATPase_I"/>
    <property type="match status" value="1"/>
</dbReference>
<organism evidence="12 13">
    <name type="scientific">Drosophila mauritiana</name>
    <name type="common">Fruit fly</name>
    <dbReference type="NCBI Taxonomy" id="7226"/>
    <lineage>
        <taxon>Eukaryota</taxon>
        <taxon>Metazoa</taxon>
        <taxon>Ecdysozoa</taxon>
        <taxon>Arthropoda</taxon>
        <taxon>Hexapoda</taxon>
        <taxon>Insecta</taxon>
        <taxon>Pterygota</taxon>
        <taxon>Neoptera</taxon>
        <taxon>Endopterygota</taxon>
        <taxon>Diptera</taxon>
        <taxon>Brachycera</taxon>
        <taxon>Muscomorpha</taxon>
        <taxon>Ephydroidea</taxon>
        <taxon>Drosophilidae</taxon>
        <taxon>Drosophila</taxon>
        <taxon>Sophophora</taxon>
    </lineage>
</organism>
<dbReference type="GO" id="GO:0046961">
    <property type="term" value="F:proton-transporting ATPase activity, rotational mechanism"/>
    <property type="evidence" value="ECO:0007669"/>
    <property type="project" value="InterPro"/>
</dbReference>
<dbReference type="GO" id="GO:0005886">
    <property type="term" value="C:plasma membrane"/>
    <property type="evidence" value="ECO:0007669"/>
    <property type="project" value="TreeGrafter"/>
</dbReference>
<feature type="transmembrane region" description="Helical" evidence="9">
    <location>
        <begin position="536"/>
        <end position="554"/>
    </location>
</feature>
<feature type="transmembrane region" description="Helical" evidence="9">
    <location>
        <begin position="661"/>
        <end position="680"/>
    </location>
</feature>
<feature type="coiled-coil region" evidence="10">
    <location>
        <begin position="51"/>
        <end position="128"/>
    </location>
</feature>
<name>A0A6P8KDU6_DROMA</name>
<evidence type="ECO:0000256" key="2">
    <source>
        <dbReference type="ARBA" id="ARBA00009904"/>
    </source>
</evidence>
<feature type="compositionally biased region" description="Gly residues" evidence="11">
    <location>
        <begin position="709"/>
        <end position="719"/>
    </location>
</feature>
<feature type="transmembrane region" description="Helical" evidence="9">
    <location>
        <begin position="784"/>
        <end position="807"/>
    </location>
</feature>
<comment type="subcellular location">
    <subcellularLocation>
        <location evidence="1">Membrane</location>
        <topology evidence="1">Multi-pass membrane protein</topology>
    </subcellularLocation>
</comment>
<evidence type="ECO:0000256" key="1">
    <source>
        <dbReference type="ARBA" id="ARBA00004141"/>
    </source>
</evidence>
<dbReference type="AlphaFoldDB" id="A0A6P8KDU6"/>
<evidence type="ECO:0000256" key="10">
    <source>
        <dbReference type="SAM" id="Coils"/>
    </source>
</evidence>
<keyword evidence="3 9" id="KW-0813">Transport</keyword>
<evidence type="ECO:0000256" key="3">
    <source>
        <dbReference type="ARBA" id="ARBA00022448"/>
    </source>
</evidence>
<dbReference type="GO" id="GO:0051117">
    <property type="term" value="F:ATPase binding"/>
    <property type="evidence" value="ECO:0007669"/>
    <property type="project" value="TreeGrafter"/>
</dbReference>
<dbReference type="InterPro" id="IPR026028">
    <property type="entry name" value="V-type_ATPase_116kDa_su_euka"/>
</dbReference>
<comment type="function">
    <text evidence="9">Essential component of the vacuolar proton pump (V-ATPase), a multimeric enzyme that catalyzes the translocation of protons across the membranes. Required for assembly and activity of the V-ATPase.</text>
</comment>
<dbReference type="PANTHER" id="PTHR11629">
    <property type="entry name" value="VACUOLAR PROTON ATPASES"/>
    <property type="match status" value="1"/>
</dbReference>
<dbReference type="GeneID" id="117145728"/>